<feature type="region of interest" description="Disordered" evidence="1">
    <location>
        <begin position="113"/>
        <end position="164"/>
    </location>
</feature>
<feature type="compositionally biased region" description="Polar residues" evidence="1">
    <location>
        <begin position="146"/>
        <end position="156"/>
    </location>
</feature>
<feature type="region of interest" description="Disordered" evidence="1">
    <location>
        <begin position="1"/>
        <end position="21"/>
    </location>
</feature>
<proteinExistence type="predicted"/>
<gene>
    <name evidence="2" type="ordered locus">Os09g0315150</name>
    <name evidence="2" type="ORF">OSNPB_090315150</name>
</gene>
<organism evidence="2 3">
    <name type="scientific">Oryza sativa subsp. japonica</name>
    <name type="common">Rice</name>
    <dbReference type="NCBI Taxonomy" id="39947"/>
    <lineage>
        <taxon>Eukaryota</taxon>
        <taxon>Viridiplantae</taxon>
        <taxon>Streptophyta</taxon>
        <taxon>Embryophyta</taxon>
        <taxon>Tracheophyta</taxon>
        <taxon>Spermatophyta</taxon>
        <taxon>Magnoliopsida</taxon>
        <taxon>Liliopsida</taxon>
        <taxon>Poales</taxon>
        <taxon>Poaceae</taxon>
        <taxon>BOP clade</taxon>
        <taxon>Oryzoideae</taxon>
        <taxon>Oryzeae</taxon>
        <taxon>Oryzinae</taxon>
        <taxon>Oryza</taxon>
        <taxon>Oryza sativa</taxon>
    </lineage>
</organism>
<evidence type="ECO:0000256" key="1">
    <source>
        <dbReference type="SAM" id="MobiDB-lite"/>
    </source>
</evidence>
<evidence type="ECO:0000313" key="2">
    <source>
        <dbReference type="EMBL" id="BAT07410.1"/>
    </source>
</evidence>
<reference evidence="3" key="1">
    <citation type="journal article" date="2005" name="Nature">
        <title>The map-based sequence of the rice genome.</title>
        <authorList>
            <consortium name="International rice genome sequencing project (IRGSP)"/>
            <person name="Matsumoto T."/>
            <person name="Wu J."/>
            <person name="Kanamori H."/>
            <person name="Katayose Y."/>
            <person name="Fujisawa M."/>
            <person name="Namiki N."/>
            <person name="Mizuno H."/>
            <person name="Yamamoto K."/>
            <person name="Antonio B.A."/>
            <person name="Baba T."/>
            <person name="Sakata K."/>
            <person name="Nagamura Y."/>
            <person name="Aoki H."/>
            <person name="Arikawa K."/>
            <person name="Arita K."/>
            <person name="Bito T."/>
            <person name="Chiden Y."/>
            <person name="Fujitsuka N."/>
            <person name="Fukunaka R."/>
            <person name="Hamada M."/>
            <person name="Harada C."/>
            <person name="Hayashi A."/>
            <person name="Hijishita S."/>
            <person name="Honda M."/>
            <person name="Hosokawa S."/>
            <person name="Ichikawa Y."/>
            <person name="Idonuma A."/>
            <person name="Iijima M."/>
            <person name="Ikeda M."/>
            <person name="Ikeno M."/>
            <person name="Ito K."/>
            <person name="Ito S."/>
            <person name="Ito T."/>
            <person name="Ito Y."/>
            <person name="Ito Y."/>
            <person name="Iwabuchi A."/>
            <person name="Kamiya K."/>
            <person name="Karasawa W."/>
            <person name="Kurita K."/>
            <person name="Katagiri S."/>
            <person name="Kikuta A."/>
            <person name="Kobayashi H."/>
            <person name="Kobayashi N."/>
            <person name="Machita K."/>
            <person name="Maehara T."/>
            <person name="Masukawa M."/>
            <person name="Mizubayashi T."/>
            <person name="Mukai Y."/>
            <person name="Nagasaki H."/>
            <person name="Nagata Y."/>
            <person name="Naito S."/>
            <person name="Nakashima M."/>
            <person name="Nakama Y."/>
            <person name="Nakamichi Y."/>
            <person name="Nakamura M."/>
            <person name="Meguro A."/>
            <person name="Negishi M."/>
            <person name="Ohta I."/>
            <person name="Ohta T."/>
            <person name="Okamoto M."/>
            <person name="Ono N."/>
            <person name="Saji S."/>
            <person name="Sakaguchi M."/>
            <person name="Sakai K."/>
            <person name="Shibata M."/>
            <person name="Shimokawa T."/>
            <person name="Song J."/>
            <person name="Takazaki Y."/>
            <person name="Terasawa K."/>
            <person name="Tsugane M."/>
            <person name="Tsuji K."/>
            <person name="Ueda S."/>
            <person name="Waki K."/>
            <person name="Yamagata H."/>
            <person name="Yamamoto M."/>
            <person name="Yamamoto S."/>
            <person name="Yamane H."/>
            <person name="Yoshiki S."/>
            <person name="Yoshihara R."/>
            <person name="Yukawa K."/>
            <person name="Zhong H."/>
            <person name="Yano M."/>
            <person name="Yuan Q."/>
            <person name="Ouyang S."/>
            <person name="Liu J."/>
            <person name="Jones K.M."/>
            <person name="Gansberger K."/>
            <person name="Moffat K."/>
            <person name="Hill J."/>
            <person name="Bera J."/>
            <person name="Fadrosh D."/>
            <person name="Jin S."/>
            <person name="Johri S."/>
            <person name="Kim M."/>
            <person name="Overton L."/>
            <person name="Reardon M."/>
            <person name="Tsitrin T."/>
            <person name="Vuong H."/>
            <person name="Weaver B."/>
            <person name="Ciecko A."/>
            <person name="Tallon L."/>
            <person name="Jackson J."/>
            <person name="Pai G."/>
            <person name="Aken S.V."/>
            <person name="Utterback T."/>
            <person name="Reidmuller S."/>
            <person name="Feldblyum T."/>
            <person name="Hsiao J."/>
            <person name="Zismann V."/>
            <person name="Iobst S."/>
            <person name="de Vazeille A.R."/>
            <person name="Buell C.R."/>
            <person name="Ying K."/>
            <person name="Li Y."/>
            <person name="Lu T."/>
            <person name="Huang Y."/>
            <person name="Zhao Q."/>
            <person name="Feng Q."/>
            <person name="Zhang L."/>
            <person name="Zhu J."/>
            <person name="Weng Q."/>
            <person name="Mu J."/>
            <person name="Lu Y."/>
            <person name="Fan D."/>
            <person name="Liu Y."/>
            <person name="Guan J."/>
            <person name="Zhang Y."/>
            <person name="Yu S."/>
            <person name="Liu X."/>
            <person name="Zhang Y."/>
            <person name="Hong G."/>
            <person name="Han B."/>
            <person name="Choisne N."/>
            <person name="Demange N."/>
            <person name="Orjeda G."/>
            <person name="Samain S."/>
            <person name="Cattolico L."/>
            <person name="Pelletier E."/>
            <person name="Couloux A."/>
            <person name="Segurens B."/>
            <person name="Wincker P."/>
            <person name="D'Hont A."/>
            <person name="Scarpelli C."/>
            <person name="Weissenbach J."/>
            <person name="Salanoubat M."/>
            <person name="Quetier F."/>
            <person name="Yu Y."/>
            <person name="Kim H.R."/>
            <person name="Rambo T."/>
            <person name="Currie J."/>
            <person name="Collura K."/>
            <person name="Luo M."/>
            <person name="Yang T."/>
            <person name="Ammiraju J.S.S."/>
            <person name="Engler F."/>
            <person name="Soderlund C."/>
            <person name="Wing R.A."/>
            <person name="Palmer L.E."/>
            <person name="de la Bastide M."/>
            <person name="Spiegel L."/>
            <person name="Nascimento L."/>
            <person name="Zutavern T."/>
            <person name="O'Shaughnessy A."/>
            <person name="Dike S."/>
            <person name="Dedhia N."/>
            <person name="Preston R."/>
            <person name="Balija V."/>
            <person name="McCombie W.R."/>
            <person name="Chow T."/>
            <person name="Chen H."/>
            <person name="Chung M."/>
            <person name="Chen C."/>
            <person name="Shaw J."/>
            <person name="Wu H."/>
            <person name="Hsiao K."/>
            <person name="Chao Y."/>
            <person name="Chu M."/>
            <person name="Cheng C."/>
            <person name="Hour A."/>
            <person name="Lee P."/>
            <person name="Lin S."/>
            <person name="Lin Y."/>
            <person name="Liou J."/>
            <person name="Liu S."/>
            <person name="Hsing Y."/>
            <person name="Raghuvanshi S."/>
            <person name="Mohanty A."/>
            <person name="Bharti A.K."/>
            <person name="Gaur A."/>
            <person name="Gupta V."/>
            <person name="Kumar D."/>
            <person name="Ravi V."/>
            <person name="Vij S."/>
            <person name="Kapur A."/>
            <person name="Khurana P."/>
            <person name="Khurana P."/>
            <person name="Khurana J.P."/>
            <person name="Tyagi A.K."/>
            <person name="Gaikwad K."/>
            <person name="Singh A."/>
            <person name="Dalal V."/>
            <person name="Srivastava S."/>
            <person name="Dixit A."/>
            <person name="Pal A.K."/>
            <person name="Ghazi I.A."/>
            <person name="Yadav M."/>
            <person name="Pandit A."/>
            <person name="Bhargava A."/>
            <person name="Sureshbabu K."/>
            <person name="Batra K."/>
            <person name="Sharma T.R."/>
            <person name="Mohapatra T."/>
            <person name="Singh N.K."/>
            <person name="Messing J."/>
            <person name="Nelson A.B."/>
            <person name="Fuks G."/>
            <person name="Kavchok S."/>
            <person name="Keizer G."/>
            <person name="Linton E."/>
            <person name="Llaca V."/>
            <person name="Song R."/>
            <person name="Tanyolac B."/>
            <person name="Young S."/>
            <person name="Ho-Il K."/>
            <person name="Hahn J.H."/>
            <person name="Sangsakoo G."/>
            <person name="Vanavichit A."/>
            <person name="de Mattos Luiz.A.T."/>
            <person name="Zimmer P.D."/>
            <person name="Malone G."/>
            <person name="Dellagostin O."/>
            <person name="de Oliveira A.C."/>
            <person name="Bevan M."/>
            <person name="Bancroft I."/>
            <person name="Minx P."/>
            <person name="Cordum H."/>
            <person name="Wilson R."/>
            <person name="Cheng Z."/>
            <person name="Jin W."/>
            <person name="Jiang J."/>
            <person name="Leong S.A."/>
            <person name="Iwama H."/>
            <person name="Gojobori T."/>
            <person name="Itoh T."/>
            <person name="Niimura Y."/>
            <person name="Fujii Y."/>
            <person name="Habara T."/>
            <person name="Sakai H."/>
            <person name="Sato Y."/>
            <person name="Wilson G."/>
            <person name="Kumar K."/>
            <person name="McCouch S."/>
            <person name="Juretic N."/>
            <person name="Hoen D."/>
            <person name="Wright S."/>
            <person name="Bruskiewich R."/>
            <person name="Bureau T."/>
            <person name="Miyao A."/>
            <person name="Hirochika H."/>
            <person name="Nishikawa T."/>
            <person name="Kadowaki K."/>
            <person name="Sugiura M."/>
            <person name="Burr B."/>
            <person name="Sasaki T."/>
        </authorList>
    </citation>
    <scope>NUCLEOTIDE SEQUENCE [LARGE SCALE GENOMIC DNA]</scope>
    <source>
        <strain evidence="3">cv. Nipponbare</strain>
    </source>
</reference>
<accession>A0A0N7KQJ7</accession>
<reference evidence="2 3" key="3">
    <citation type="journal article" date="2013" name="Rice">
        <title>Improvement of the Oryza sativa Nipponbare reference genome using next generation sequence and optical map data.</title>
        <authorList>
            <person name="Kawahara Y."/>
            <person name="de la Bastide M."/>
            <person name="Hamilton J.P."/>
            <person name="Kanamori H."/>
            <person name="McCombie W.R."/>
            <person name="Ouyang S."/>
            <person name="Schwartz D.C."/>
            <person name="Tanaka T."/>
            <person name="Wu J."/>
            <person name="Zhou S."/>
            <person name="Childs K.L."/>
            <person name="Davidson R.M."/>
            <person name="Lin H."/>
            <person name="Quesada-Ocampo L."/>
            <person name="Vaillancourt B."/>
            <person name="Sakai H."/>
            <person name="Lee S.S."/>
            <person name="Kim J."/>
            <person name="Numa H."/>
            <person name="Itoh T."/>
            <person name="Buell C.R."/>
            <person name="Matsumoto T."/>
        </authorList>
    </citation>
    <scope>NUCLEOTIDE SEQUENCE [LARGE SCALE GENOMIC DNA]</scope>
    <source>
        <strain evidence="3">cv. Nipponbare</strain>
    </source>
</reference>
<feature type="compositionally biased region" description="Basic residues" evidence="1">
    <location>
        <begin position="8"/>
        <end position="19"/>
    </location>
</feature>
<dbReference type="AlphaFoldDB" id="A0A0N7KQJ7"/>
<evidence type="ECO:0000313" key="3">
    <source>
        <dbReference type="Proteomes" id="UP000059680"/>
    </source>
</evidence>
<feature type="compositionally biased region" description="Low complexity" evidence="1">
    <location>
        <begin position="126"/>
        <end position="135"/>
    </location>
</feature>
<dbReference type="PaxDb" id="39947-A0A0N7KQJ7"/>
<dbReference type="EMBL" id="AP014965">
    <property type="protein sequence ID" value="BAT07410.1"/>
    <property type="molecule type" value="Genomic_DNA"/>
</dbReference>
<protein>
    <submittedName>
        <fullName evidence="2">Os09g0315150 protein</fullName>
    </submittedName>
</protein>
<reference evidence="2 3" key="2">
    <citation type="journal article" date="2013" name="Plant Cell Physiol.">
        <title>Rice Annotation Project Database (RAP-DB): an integrative and interactive database for rice genomics.</title>
        <authorList>
            <person name="Sakai H."/>
            <person name="Lee S.S."/>
            <person name="Tanaka T."/>
            <person name="Numa H."/>
            <person name="Kim J."/>
            <person name="Kawahara Y."/>
            <person name="Wakimoto H."/>
            <person name="Yang C.C."/>
            <person name="Iwamoto M."/>
            <person name="Abe T."/>
            <person name="Yamada Y."/>
            <person name="Muto A."/>
            <person name="Inokuchi H."/>
            <person name="Ikemura T."/>
            <person name="Matsumoto T."/>
            <person name="Sasaki T."/>
            <person name="Itoh T."/>
        </authorList>
    </citation>
    <scope>NUCLEOTIDE SEQUENCE [LARGE SCALE GENOMIC DNA]</scope>
    <source>
        <strain evidence="3">cv. Nipponbare</strain>
    </source>
</reference>
<name>A0A0N7KQJ7_ORYSJ</name>
<dbReference type="Proteomes" id="UP000059680">
    <property type="component" value="Chromosome 9"/>
</dbReference>
<sequence length="164" mass="17500">MTKTTVSSHRRGGAPRRGRCLAGKNGRHAVTTTQLLLDHRRCPALVVVVPRTSTLLPPSMHHKELQNVQAVGRSPLAARMLARPVARIPTPSEDAPDPVAHRGRAAVAVDANLNSQEHSLNHRPRGPLLRLGRPPNAHAAALPTALEQSPQRSGGSNPEAPHPA</sequence>
<dbReference type="InParanoid" id="A0A0N7KQJ7"/>
<keyword evidence="3" id="KW-1185">Reference proteome</keyword>